<keyword evidence="3" id="KW-0378">Hydrolase</keyword>
<dbReference type="EMBL" id="AZRA01000103">
    <property type="protein sequence ID" value="KDB50994.1"/>
    <property type="molecule type" value="Genomic_DNA"/>
</dbReference>
<dbReference type="InterPro" id="IPR000994">
    <property type="entry name" value="Pept_M24"/>
</dbReference>
<keyword evidence="8" id="KW-1185">Reference proteome</keyword>
<evidence type="ECO:0000256" key="1">
    <source>
        <dbReference type="ARBA" id="ARBA00008766"/>
    </source>
</evidence>
<dbReference type="InterPro" id="IPR029149">
    <property type="entry name" value="Creatin/AminoP/Spt16_N"/>
</dbReference>
<dbReference type="Gene3D" id="3.40.350.10">
    <property type="entry name" value="Creatinase/prolidase N-terminal domain"/>
    <property type="match status" value="2"/>
</dbReference>
<dbReference type="GO" id="GO:0046872">
    <property type="term" value="F:metal ion binding"/>
    <property type="evidence" value="ECO:0007669"/>
    <property type="project" value="UniProtKB-KW"/>
</dbReference>
<dbReference type="AlphaFoldDB" id="A0A059KIG5"/>
<dbReference type="FunFam" id="3.90.230.10:FF:000004">
    <property type="entry name" value="xaa-Pro aminopeptidase 1 isoform X1"/>
    <property type="match status" value="1"/>
</dbReference>
<comment type="caution">
    <text evidence="7">The sequence shown here is derived from an EMBL/GenBank/DDBJ whole genome shotgun (WGS) entry which is preliminary data.</text>
</comment>
<dbReference type="eggNOG" id="COG0006">
    <property type="taxonomic scope" value="Bacteria"/>
</dbReference>
<protein>
    <submittedName>
        <fullName evidence="7">Peptidase M24</fullName>
    </submittedName>
</protein>
<name>A0A059KIG5_9BURK</name>
<dbReference type="GO" id="GO:0070006">
    <property type="term" value="F:metalloaminopeptidase activity"/>
    <property type="evidence" value="ECO:0007669"/>
    <property type="project" value="InterPro"/>
</dbReference>
<evidence type="ECO:0000313" key="8">
    <source>
        <dbReference type="Proteomes" id="UP000026714"/>
    </source>
</evidence>
<evidence type="ECO:0000259" key="6">
    <source>
        <dbReference type="Pfam" id="PF16188"/>
    </source>
</evidence>
<dbReference type="Proteomes" id="UP000026714">
    <property type="component" value="Unassembled WGS sequence"/>
</dbReference>
<evidence type="ECO:0000256" key="2">
    <source>
        <dbReference type="ARBA" id="ARBA00022723"/>
    </source>
</evidence>
<dbReference type="Pfam" id="PF16188">
    <property type="entry name" value="Peptidase_M24_C"/>
    <property type="match status" value="1"/>
</dbReference>
<dbReference type="PANTHER" id="PTHR43763:SF6">
    <property type="entry name" value="XAA-PRO AMINOPEPTIDASE 1"/>
    <property type="match status" value="1"/>
</dbReference>
<comment type="similarity">
    <text evidence="1">Belongs to the peptidase M24B family.</text>
</comment>
<feature type="domain" description="Creatinase N-terminal" evidence="5">
    <location>
        <begin position="11"/>
        <end position="135"/>
    </location>
</feature>
<dbReference type="SUPFAM" id="SSF55920">
    <property type="entry name" value="Creatinase/aminopeptidase"/>
    <property type="match status" value="1"/>
</dbReference>
<dbReference type="InterPro" id="IPR033740">
    <property type="entry name" value="Pept_M24B"/>
</dbReference>
<dbReference type="Pfam" id="PF16189">
    <property type="entry name" value="Creatinase_N_2"/>
    <property type="match status" value="1"/>
</dbReference>
<evidence type="ECO:0000259" key="4">
    <source>
        <dbReference type="Pfam" id="PF00557"/>
    </source>
</evidence>
<sequence length="606" mass="65146">MTHSPSPIPARLAALRQALARHDLAAVLVPSSDPHLSEYLPERWQGRVHFSGFTGSMGTLVVTRERAAVFADSRYWTQAEAELAGTTVELVKIPTGAATHHIDWLTTTLSPSQTLAVDAAVLGLAAAQMLASALQRHGIGLRTDLDLMTEAWPERPGLPGAPAREHLAPHAAVPRAERLAAVRAGMARQHASHHLVSTVDDIAWITSLRGADVDYNPVFLAHLLIGPTRATLFVAAGKIDADLAARLAADGIDLADYAEAAPTLAALPAEAVLLVDPKRITLGLREAVPAGVRVVEAINPSTLAKSRKTPAEAAFIREAMEKDGAAMCRFYAWLEAALGREAISELTVDERLTAERAQEDGFVSLSFPTIAGFNANGAMPHYRATPDAFAWISTPEGLVAEGLLLIDSGAQYLGGTTDITRVWPIGTPSAAQKADFTRVLKGTMALSRARFPAGTLSPHLDALARAPLWEAGLDFGHGTGHGVGYFLNVHEGPQSISRALPEASMAMHPGMITSVEPGLYRDGRWGIRIENLVLNVSLGKPDEFGEYLAFETLTLCPIDSRCLDLSLLRPDEVQWLDGYHAEVRRRLAPRLDGAALDWLLRRTEPV</sequence>
<dbReference type="InterPro" id="IPR000587">
    <property type="entry name" value="Creatinase_N"/>
</dbReference>
<keyword evidence="2" id="KW-0479">Metal-binding</keyword>
<reference evidence="7 8" key="1">
    <citation type="journal article" date="2014" name="FEMS Microbiol. Ecol.">
        <title>Sphaerotilus natans encrusted with nanoball-shaped Fe(III) oxide minerals formed by nitrate-reducing mixotrophic Fe(II) oxidation.</title>
        <authorList>
            <person name="Park S."/>
            <person name="Kim D.H."/>
            <person name="Lee J.H."/>
            <person name="Hur H.G."/>
        </authorList>
    </citation>
    <scope>NUCLEOTIDE SEQUENCE [LARGE SCALE GENOMIC DNA]</scope>
    <source>
        <strain evidence="7 8">DSM 6575</strain>
    </source>
</reference>
<evidence type="ECO:0000313" key="7">
    <source>
        <dbReference type="EMBL" id="KDB50994.1"/>
    </source>
</evidence>
<accession>A0A059KIG5</accession>
<dbReference type="SUPFAM" id="SSF53092">
    <property type="entry name" value="Creatinase/prolidase N-terminal domain"/>
    <property type="match status" value="1"/>
</dbReference>
<evidence type="ECO:0000256" key="3">
    <source>
        <dbReference type="ARBA" id="ARBA00022801"/>
    </source>
</evidence>
<dbReference type="Pfam" id="PF01321">
    <property type="entry name" value="Creatinase_N"/>
    <property type="match status" value="1"/>
</dbReference>
<proteinExistence type="inferred from homology"/>
<dbReference type="Gene3D" id="3.90.230.10">
    <property type="entry name" value="Creatinase/methionine aminopeptidase superfamily"/>
    <property type="match status" value="1"/>
</dbReference>
<feature type="domain" description="Peptidase M24" evidence="4">
    <location>
        <begin position="316"/>
        <end position="534"/>
    </location>
</feature>
<evidence type="ECO:0000259" key="5">
    <source>
        <dbReference type="Pfam" id="PF01321"/>
    </source>
</evidence>
<dbReference type="InterPro" id="IPR032416">
    <property type="entry name" value="Peptidase_M24_C"/>
</dbReference>
<dbReference type="PATRIC" id="fig|1286631.3.peg.3333"/>
<feature type="domain" description="Peptidase M24 C-terminal" evidence="6">
    <location>
        <begin position="546"/>
        <end position="606"/>
    </location>
</feature>
<dbReference type="InterPro" id="IPR050422">
    <property type="entry name" value="X-Pro_aminopeptidase_P"/>
</dbReference>
<dbReference type="CDD" id="cd01085">
    <property type="entry name" value="APP"/>
    <property type="match status" value="1"/>
</dbReference>
<dbReference type="STRING" id="34103.SAMN05421778_103240"/>
<dbReference type="RefSeq" id="WP_037484562.1">
    <property type="nucleotide sequence ID" value="NZ_AZRA01000103.1"/>
</dbReference>
<dbReference type="GO" id="GO:0005737">
    <property type="term" value="C:cytoplasm"/>
    <property type="evidence" value="ECO:0007669"/>
    <property type="project" value="UniProtKB-ARBA"/>
</dbReference>
<organism evidence="7 8">
    <name type="scientific">Sphaerotilus natans subsp. natans DSM 6575</name>
    <dbReference type="NCBI Taxonomy" id="1286631"/>
    <lineage>
        <taxon>Bacteria</taxon>
        <taxon>Pseudomonadati</taxon>
        <taxon>Pseudomonadota</taxon>
        <taxon>Betaproteobacteria</taxon>
        <taxon>Burkholderiales</taxon>
        <taxon>Sphaerotilaceae</taxon>
        <taxon>Sphaerotilus</taxon>
    </lineage>
</organism>
<dbReference type="Pfam" id="PF00557">
    <property type="entry name" value="Peptidase_M24"/>
    <property type="match status" value="1"/>
</dbReference>
<dbReference type="InterPro" id="IPR036005">
    <property type="entry name" value="Creatinase/aminopeptidase-like"/>
</dbReference>
<dbReference type="PANTHER" id="PTHR43763">
    <property type="entry name" value="XAA-PRO AMINOPEPTIDASE 1"/>
    <property type="match status" value="1"/>
</dbReference>
<gene>
    <name evidence="7" type="ORF">X805_34130</name>
</gene>